<evidence type="ECO:0008006" key="3">
    <source>
        <dbReference type="Google" id="ProtNLM"/>
    </source>
</evidence>
<reference evidence="1 2" key="1">
    <citation type="submission" date="2015-12" db="EMBL/GenBank/DDBJ databases">
        <title>Genome sequence of Thalassospira xiamenensis MCCC 1A03005.</title>
        <authorList>
            <person name="Lu L."/>
            <person name="Lai Q."/>
            <person name="Shao Z."/>
            <person name="Qian P."/>
        </authorList>
    </citation>
    <scope>NUCLEOTIDE SEQUENCE [LARGE SCALE GENOMIC DNA]</scope>
    <source>
        <strain evidence="1 2">MCCC 1A03005</strain>
    </source>
</reference>
<sequence>MGWVGLGWVGLGWVGLGWVGSARLCSALALPCLPRHSDAAFVTLAGLGGRDAARATGKSPARPSHGLAVWRSRGLTVSQLGRLAI</sequence>
<comment type="caution">
    <text evidence="1">The sequence shown here is derived from an EMBL/GenBank/DDBJ whole genome shotgun (WGS) entry which is preliminary data.</text>
</comment>
<gene>
    <name evidence="1" type="ORF">AUP40_19610</name>
</gene>
<evidence type="ECO:0000313" key="1">
    <source>
        <dbReference type="EMBL" id="KZD02817.1"/>
    </source>
</evidence>
<dbReference type="EMBL" id="LPXL01000032">
    <property type="protein sequence ID" value="KZD02817.1"/>
    <property type="molecule type" value="Genomic_DNA"/>
</dbReference>
<keyword evidence="2" id="KW-1185">Reference proteome</keyword>
<evidence type="ECO:0000313" key="2">
    <source>
        <dbReference type="Proteomes" id="UP000076167"/>
    </source>
</evidence>
<name>A0ABR5Y288_9PROT</name>
<protein>
    <recommendedName>
        <fullName evidence="3">Secreted protein</fullName>
    </recommendedName>
</protein>
<proteinExistence type="predicted"/>
<accession>A0ABR5Y288</accession>
<dbReference type="Proteomes" id="UP000076167">
    <property type="component" value="Unassembled WGS sequence"/>
</dbReference>
<organism evidence="1 2">
    <name type="scientific">Thalassospira xiamenensis</name>
    <dbReference type="NCBI Taxonomy" id="220697"/>
    <lineage>
        <taxon>Bacteria</taxon>
        <taxon>Pseudomonadati</taxon>
        <taxon>Pseudomonadota</taxon>
        <taxon>Alphaproteobacteria</taxon>
        <taxon>Rhodospirillales</taxon>
        <taxon>Thalassospiraceae</taxon>
        <taxon>Thalassospira</taxon>
    </lineage>
</organism>